<dbReference type="AlphaFoldDB" id="A0A0D8HD83"/>
<keyword evidence="2" id="KW-0012">Acyltransferase</keyword>
<protein>
    <submittedName>
        <fullName evidence="2">3-ketoacyl-CoA thiolase</fullName>
        <ecNumber evidence="2">2.3.1.16</ecNumber>
    </submittedName>
</protein>
<dbReference type="Pfam" id="PF00108">
    <property type="entry name" value="Thiolase_N"/>
    <property type="match status" value="1"/>
</dbReference>
<dbReference type="EMBL" id="JXYS01000114">
    <property type="protein sequence ID" value="KJF15878.1"/>
    <property type="molecule type" value="Genomic_DNA"/>
</dbReference>
<keyword evidence="3" id="KW-1185">Reference proteome</keyword>
<dbReference type="STRING" id="1280514.AXFE_32820"/>
<dbReference type="InterPro" id="IPR020616">
    <property type="entry name" value="Thiolase_N"/>
</dbReference>
<dbReference type="InterPro" id="IPR016039">
    <property type="entry name" value="Thiolase-like"/>
</dbReference>
<keyword evidence="2" id="KW-0808">Transferase</keyword>
<gene>
    <name evidence="2" type="primary">fadA4</name>
    <name evidence="2" type="ORF">AXFE_32820</name>
</gene>
<feature type="domain" description="Thiolase N-terminal" evidence="1">
    <location>
        <begin position="5"/>
        <end position="83"/>
    </location>
</feature>
<dbReference type="EC" id="2.3.1.16" evidence="2"/>
<sequence>MKRAVIVEIVRTPFAKAREGGALEGIHPVDLLATCLEAIVDPSGIQSNLIDDVIVGCSLPAAEQSGNIARNAVLAADILRMSPQSLSIVNAVHSNKRYTLQHKE</sequence>
<evidence type="ECO:0000313" key="2">
    <source>
        <dbReference type="EMBL" id="KJF15878.1"/>
    </source>
</evidence>
<dbReference type="PANTHER" id="PTHR43365">
    <property type="entry name" value="BLR7806 PROTEIN"/>
    <property type="match status" value="1"/>
</dbReference>
<dbReference type="GO" id="GO:0003988">
    <property type="term" value="F:acetyl-CoA C-acyltransferase activity"/>
    <property type="evidence" value="ECO:0007669"/>
    <property type="project" value="UniProtKB-EC"/>
</dbReference>
<evidence type="ECO:0000259" key="1">
    <source>
        <dbReference type="Pfam" id="PF00108"/>
    </source>
</evidence>
<dbReference type="Gene3D" id="3.40.47.10">
    <property type="match status" value="1"/>
</dbReference>
<dbReference type="PANTHER" id="PTHR43365:SF1">
    <property type="entry name" value="ACETYL-COA C-ACYLTRANSFERASE"/>
    <property type="match status" value="1"/>
</dbReference>
<comment type="caution">
    <text evidence="2">The sequence shown here is derived from an EMBL/GenBank/DDBJ whole genome shotgun (WGS) entry which is preliminary data.</text>
</comment>
<evidence type="ECO:0000313" key="3">
    <source>
        <dbReference type="Proteomes" id="UP000032360"/>
    </source>
</evidence>
<accession>A0A0D8HD83</accession>
<organism evidence="2 3">
    <name type="scientific">Acidithrix ferrooxidans</name>
    <dbReference type="NCBI Taxonomy" id="1280514"/>
    <lineage>
        <taxon>Bacteria</taxon>
        <taxon>Bacillati</taxon>
        <taxon>Actinomycetota</taxon>
        <taxon>Acidimicrobiia</taxon>
        <taxon>Acidimicrobiales</taxon>
        <taxon>Acidimicrobiaceae</taxon>
        <taxon>Acidithrix</taxon>
    </lineage>
</organism>
<name>A0A0D8HD83_9ACTN</name>
<proteinExistence type="predicted"/>
<dbReference type="SUPFAM" id="SSF53901">
    <property type="entry name" value="Thiolase-like"/>
    <property type="match status" value="1"/>
</dbReference>
<dbReference type="Proteomes" id="UP000032360">
    <property type="component" value="Unassembled WGS sequence"/>
</dbReference>
<reference evidence="2 3" key="1">
    <citation type="submission" date="2015-01" db="EMBL/GenBank/DDBJ databases">
        <title>Draft genome of the acidophilic iron oxidizer Acidithrix ferrooxidans strain Py-F3.</title>
        <authorList>
            <person name="Poehlein A."/>
            <person name="Eisen S."/>
            <person name="Schloemann M."/>
            <person name="Johnson B.D."/>
            <person name="Daniel R."/>
            <person name="Muehling M."/>
        </authorList>
    </citation>
    <scope>NUCLEOTIDE SEQUENCE [LARGE SCALE GENOMIC DNA]</scope>
    <source>
        <strain evidence="2 3">Py-F3</strain>
    </source>
</reference>